<dbReference type="InterPro" id="IPR005178">
    <property type="entry name" value="Ostalpha/TMEM184C"/>
</dbReference>
<feature type="transmembrane region" description="Helical" evidence="5">
    <location>
        <begin position="199"/>
        <end position="221"/>
    </location>
</feature>
<name>A0A9D4WIM5_PEA</name>
<protein>
    <submittedName>
        <fullName evidence="6">Variant 3, Protein laz1</fullName>
    </submittedName>
</protein>
<comment type="subcellular location">
    <subcellularLocation>
        <location evidence="1">Membrane</location>
        <topology evidence="1">Multi-pass membrane protein</topology>
    </subcellularLocation>
</comment>
<organism evidence="6 7">
    <name type="scientific">Pisum sativum</name>
    <name type="common">Garden pea</name>
    <name type="synonym">Lathyrus oleraceus</name>
    <dbReference type="NCBI Taxonomy" id="3888"/>
    <lineage>
        <taxon>Eukaryota</taxon>
        <taxon>Viridiplantae</taxon>
        <taxon>Streptophyta</taxon>
        <taxon>Embryophyta</taxon>
        <taxon>Tracheophyta</taxon>
        <taxon>Spermatophyta</taxon>
        <taxon>Magnoliopsida</taxon>
        <taxon>eudicotyledons</taxon>
        <taxon>Gunneridae</taxon>
        <taxon>Pentapetalae</taxon>
        <taxon>rosids</taxon>
        <taxon>fabids</taxon>
        <taxon>Fabales</taxon>
        <taxon>Fabaceae</taxon>
        <taxon>Papilionoideae</taxon>
        <taxon>50 kb inversion clade</taxon>
        <taxon>NPAAA clade</taxon>
        <taxon>Hologalegina</taxon>
        <taxon>IRL clade</taxon>
        <taxon>Fabeae</taxon>
        <taxon>Lathyrus</taxon>
    </lineage>
</organism>
<dbReference type="PANTHER" id="PTHR23423">
    <property type="entry name" value="ORGANIC SOLUTE TRANSPORTER-RELATED"/>
    <property type="match status" value="1"/>
</dbReference>
<reference evidence="6 7" key="1">
    <citation type="journal article" date="2022" name="Nat. Genet.">
        <title>Improved pea reference genome and pan-genome highlight genomic features and evolutionary characteristics.</title>
        <authorList>
            <person name="Yang T."/>
            <person name="Liu R."/>
            <person name="Luo Y."/>
            <person name="Hu S."/>
            <person name="Wang D."/>
            <person name="Wang C."/>
            <person name="Pandey M.K."/>
            <person name="Ge S."/>
            <person name="Xu Q."/>
            <person name="Li N."/>
            <person name="Li G."/>
            <person name="Huang Y."/>
            <person name="Saxena R.K."/>
            <person name="Ji Y."/>
            <person name="Li M."/>
            <person name="Yan X."/>
            <person name="He Y."/>
            <person name="Liu Y."/>
            <person name="Wang X."/>
            <person name="Xiang C."/>
            <person name="Varshney R.K."/>
            <person name="Ding H."/>
            <person name="Gao S."/>
            <person name="Zong X."/>
        </authorList>
    </citation>
    <scope>NUCLEOTIDE SEQUENCE [LARGE SCALE GENOMIC DNA]</scope>
    <source>
        <strain evidence="6 7">cv. Zhongwan 6</strain>
    </source>
</reference>
<dbReference type="Gramene" id="Psat05G0001400-T3">
    <property type="protein sequence ID" value="KAI5402227.1"/>
    <property type="gene ID" value="KIW84_050014"/>
</dbReference>
<evidence type="ECO:0000256" key="3">
    <source>
        <dbReference type="ARBA" id="ARBA00022989"/>
    </source>
</evidence>
<dbReference type="Proteomes" id="UP001058974">
    <property type="component" value="Chromosome 5"/>
</dbReference>
<comment type="caution">
    <text evidence="6">The sequence shown here is derived from an EMBL/GenBank/DDBJ whole genome shotgun (WGS) entry which is preliminary data.</text>
</comment>
<keyword evidence="2 5" id="KW-0812">Transmembrane</keyword>
<feature type="transmembrane region" description="Helical" evidence="5">
    <location>
        <begin position="163"/>
        <end position="187"/>
    </location>
</feature>
<evidence type="ECO:0000256" key="5">
    <source>
        <dbReference type="SAM" id="Phobius"/>
    </source>
</evidence>
<dbReference type="AlphaFoldDB" id="A0A9D4WIM5"/>
<dbReference type="GO" id="GO:0016020">
    <property type="term" value="C:membrane"/>
    <property type="evidence" value="ECO:0007669"/>
    <property type="project" value="UniProtKB-SubCell"/>
</dbReference>
<evidence type="ECO:0000256" key="1">
    <source>
        <dbReference type="ARBA" id="ARBA00004141"/>
    </source>
</evidence>
<proteinExistence type="predicted"/>
<sequence length="290" mass="33124">MRWLVGSMLELVYSPPVWATIIAAAFLLTTLTLSLYLLFEHLSAYKNPEEQKFLIGVILMVPCYSIESFVSLANPSISVDCEILRDCYESFAMYCFGRYLIACLGGEERTLLFMERQGRATFKTPLLHHSSHSGIVNHPFPLKYFLSPWKLGPRFFQIVKFGIVQYMIIKSFTAVLAVILEAFGVYCEGEFKLGCGYPYVAVVLNFSQSWALYCLVQFYTVTKDELAHIKPLAKFLTFKSIVFLTWWQGVAIALLYTFGLFKSPIAQGLQFKSSVQDFIICIEHRWALLP</sequence>
<gene>
    <name evidence="6" type="ORF">KIW84_050014</name>
</gene>
<evidence type="ECO:0000313" key="7">
    <source>
        <dbReference type="Proteomes" id="UP001058974"/>
    </source>
</evidence>
<dbReference type="EMBL" id="JAMSHJ010000005">
    <property type="protein sequence ID" value="KAI5402227.1"/>
    <property type="molecule type" value="Genomic_DNA"/>
</dbReference>
<evidence type="ECO:0000313" key="6">
    <source>
        <dbReference type="EMBL" id="KAI5402227.1"/>
    </source>
</evidence>
<feature type="transmembrane region" description="Helical" evidence="5">
    <location>
        <begin position="17"/>
        <end position="39"/>
    </location>
</feature>
<keyword evidence="3 5" id="KW-1133">Transmembrane helix</keyword>
<dbReference type="SMART" id="SM01417">
    <property type="entry name" value="Solute_trans_a"/>
    <property type="match status" value="1"/>
</dbReference>
<keyword evidence="4 5" id="KW-0472">Membrane</keyword>
<feature type="transmembrane region" description="Helical" evidence="5">
    <location>
        <begin position="241"/>
        <end position="261"/>
    </location>
</feature>
<keyword evidence="7" id="KW-1185">Reference proteome</keyword>
<dbReference type="Pfam" id="PF03619">
    <property type="entry name" value="Solute_trans_a"/>
    <property type="match status" value="1"/>
</dbReference>
<evidence type="ECO:0000256" key="2">
    <source>
        <dbReference type="ARBA" id="ARBA00022692"/>
    </source>
</evidence>
<evidence type="ECO:0000256" key="4">
    <source>
        <dbReference type="ARBA" id="ARBA00023136"/>
    </source>
</evidence>
<accession>A0A9D4WIM5</accession>